<evidence type="ECO:0000313" key="9">
    <source>
        <dbReference type="EMBL" id="MCH8615985.1"/>
    </source>
</evidence>
<dbReference type="InterPro" id="IPR001915">
    <property type="entry name" value="Peptidase_M48"/>
</dbReference>
<keyword evidence="3" id="KW-0479">Metal-binding</keyword>
<dbReference type="Gene3D" id="3.10.350.10">
    <property type="entry name" value="LysM domain"/>
    <property type="match status" value="1"/>
</dbReference>
<comment type="cofactor">
    <cofactor evidence="1">
        <name>Zn(2+)</name>
        <dbReference type="ChEBI" id="CHEBI:29105"/>
    </cofactor>
</comment>
<evidence type="ECO:0000259" key="8">
    <source>
        <dbReference type="PROSITE" id="PS51782"/>
    </source>
</evidence>
<dbReference type="EMBL" id="JAKZHW010000001">
    <property type="protein sequence ID" value="MCH8615985.1"/>
    <property type="molecule type" value="Genomic_DNA"/>
</dbReference>
<dbReference type="PANTHER" id="PTHR22726:SF1">
    <property type="entry name" value="METALLOENDOPEPTIDASE OMA1, MITOCHONDRIAL"/>
    <property type="match status" value="1"/>
</dbReference>
<keyword evidence="6 9" id="KW-0482">Metalloprotease</keyword>
<evidence type="ECO:0000256" key="5">
    <source>
        <dbReference type="ARBA" id="ARBA00022833"/>
    </source>
</evidence>
<comment type="caution">
    <text evidence="9">The sequence shown here is derived from an EMBL/GenBank/DDBJ whole genome shotgun (WGS) entry which is preliminary data.</text>
</comment>
<evidence type="ECO:0000256" key="2">
    <source>
        <dbReference type="ARBA" id="ARBA00022670"/>
    </source>
</evidence>
<keyword evidence="2" id="KW-0645">Protease</keyword>
<evidence type="ECO:0000256" key="3">
    <source>
        <dbReference type="ARBA" id="ARBA00022723"/>
    </source>
</evidence>
<dbReference type="RefSeq" id="WP_241446817.1">
    <property type="nucleotide sequence ID" value="NZ_JAKZHW010000001.1"/>
</dbReference>
<accession>A0ABS9VLZ9</accession>
<dbReference type="InterPro" id="IPR036779">
    <property type="entry name" value="LysM_dom_sf"/>
</dbReference>
<keyword evidence="5" id="KW-0862">Zinc</keyword>
<dbReference type="Proteomes" id="UP001203058">
    <property type="component" value="Unassembled WGS sequence"/>
</dbReference>
<dbReference type="Pfam" id="PF01435">
    <property type="entry name" value="Peptidase_M48"/>
    <property type="match status" value="1"/>
</dbReference>
<dbReference type="InterPro" id="IPR018392">
    <property type="entry name" value="LysM"/>
</dbReference>
<evidence type="ECO:0000256" key="7">
    <source>
        <dbReference type="SAM" id="SignalP"/>
    </source>
</evidence>
<dbReference type="EC" id="3.4.24.-" evidence="9"/>
<evidence type="ECO:0000256" key="4">
    <source>
        <dbReference type="ARBA" id="ARBA00022801"/>
    </source>
</evidence>
<keyword evidence="7" id="KW-0732">Signal</keyword>
<gene>
    <name evidence="9" type="ORF">LZ016_07720</name>
</gene>
<protein>
    <submittedName>
        <fullName evidence="9">M48 family metalloprotease</fullName>
        <ecNumber evidence="9">3.4.24.-</ecNumber>
    </submittedName>
</protein>
<dbReference type="InterPro" id="IPR051156">
    <property type="entry name" value="Mito/Outer_Membr_Metalloprot"/>
</dbReference>
<dbReference type="PROSITE" id="PS51782">
    <property type="entry name" value="LYSM"/>
    <property type="match status" value="1"/>
</dbReference>
<dbReference type="PANTHER" id="PTHR22726">
    <property type="entry name" value="METALLOENDOPEPTIDASE OMA1"/>
    <property type="match status" value="1"/>
</dbReference>
<evidence type="ECO:0000256" key="6">
    <source>
        <dbReference type="ARBA" id="ARBA00023049"/>
    </source>
</evidence>
<dbReference type="CDD" id="cd07324">
    <property type="entry name" value="M48C_Oma1-like"/>
    <property type="match status" value="1"/>
</dbReference>
<feature type="signal peptide" evidence="7">
    <location>
        <begin position="1"/>
        <end position="25"/>
    </location>
</feature>
<name>A0ABS9VLZ9_9SPHN</name>
<dbReference type="Pfam" id="PF01476">
    <property type="entry name" value="LysM"/>
    <property type="match status" value="1"/>
</dbReference>
<evidence type="ECO:0000256" key="1">
    <source>
        <dbReference type="ARBA" id="ARBA00001947"/>
    </source>
</evidence>
<proteinExistence type="predicted"/>
<feature type="domain" description="LysM" evidence="8">
    <location>
        <begin position="433"/>
        <end position="480"/>
    </location>
</feature>
<dbReference type="GO" id="GO:0008237">
    <property type="term" value="F:metallopeptidase activity"/>
    <property type="evidence" value="ECO:0007669"/>
    <property type="project" value="UniProtKB-KW"/>
</dbReference>
<feature type="chain" id="PRO_5045877399" evidence="7">
    <location>
        <begin position="26"/>
        <end position="488"/>
    </location>
</feature>
<dbReference type="Gene3D" id="3.30.2010.10">
    <property type="entry name" value="Metalloproteases ('zincins'), catalytic domain"/>
    <property type="match status" value="1"/>
</dbReference>
<keyword evidence="10" id="KW-1185">Reference proteome</keyword>
<organism evidence="9 10">
    <name type="scientific">Sphingomonas telluris</name>
    <dbReference type="NCBI Taxonomy" id="2907998"/>
    <lineage>
        <taxon>Bacteria</taxon>
        <taxon>Pseudomonadati</taxon>
        <taxon>Pseudomonadota</taxon>
        <taxon>Alphaproteobacteria</taxon>
        <taxon>Sphingomonadales</taxon>
        <taxon>Sphingomonadaceae</taxon>
        <taxon>Sphingomonas</taxon>
    </lineage>
</organism>
<keyword evidence="4 9" id="KW-0378">Hydrolase</keyword>
<reference evidence="9 10" key="1">
    <citation type="submission" date="2022-03" db="EMBL/GenBank/DDBJ databases">
        <authorList>
            <person name="Jo J.-H."/>
            <person name="Im W.-T."/>
        </authorList>
    </citation>
    <scope>NUCLEOTIDE SEQUENCE [LARGE SCALE GENOMIC DNA]</scope>
    <source>
        <strain evidence="9 10">SM33</strain>
    </source>
</reference>
<sequence length="488" mass="52133">MRSAFLVLGSIAMVAVPTASSSQMAGRPLNPRYVQEAQQDHPKLLAEFGGAETGPRANYVDGVGRRVASFSGVTPGAYRFTVLNSAVENAFAVPGGYVYITRQLMGLMDDESQLAFALGHEVGHVAANHAQARESYASRSSVLGVLGAILGSVVGGGLGSAVAQMAQTRSQLATLSFSRDQEYQADTLGLRYITAAGYDPGGGAGVLTAITRATALEARVQGRTGRQTPEWASTHPLSENRVQRALNEARQTGHLGQGMRNRDQFLANVQGMYVDDDPAQGIIDGRTFTHPDLKIFFAVPPGYLMQNGTTAVTISGSGGKAQFSGGRYSGNLDNYIYRVLQGLTGGEIPLQMGPTQRTMINGIPAAYNVSRANTSSGPVDVSVFAYQWGPDTVYHFVMLSRGGQGIGPFVPMVQSIRRISPAEAAAIRPRIIDVWTVRPGDTVQGLASRMAYRDFQLDRFLSLNGLQANSRLVPGQKVKLIVYGSRRA</sequence>
<evidence type="ECO:0000313" key="10">
    <source>
        <dbReference type="Proteomes" id="UP001203058"/>
    </source>
</evidence>
<dbReference type="CDD" id="cd00118">
    <property type="entry name" value="LysM"/>
    <property type="match status" value="1"/>
</dbReference>